<organism evidence="2 3">
    <name type="scientific">Microbulbifer rhizosphaerae</name>
    <dbReference type="NCBI Taxonomy" id="1562603"/>
    <lineage>
        <taxon>Bacteria</taxon>
        <taxon>Pseudomonadati</taxon>
        <taxon>Pseudomonadota</taxon>
        <taxon>Gammaproteobacteria</taxon>
        <taxon>Cellvibrionales</taxon>
        <taxon>Microbulbiferaceae</taxon>
        <taxon>Microbulbifer</taxon>
    </lineage>
</organism>
<evidence type="ECO:0000313" key="2">
    <source>
        <dbReference type="EMBL" id="MBB3059843.1"/>
    </source>
</evidence>
<dbReference type="PROSITE" id="PS51257">
    <property type="entry name" value="PROKAR_LIPOPROTEIN"/>
    <property type="match status" value="1"/>
</dbReference>
<keyword evidence="1" id="KW-0732">Signal</keyword>
<evidence type="ECO:0008006" key="4">
    <source>
        <dbReference type="Google" id="ProtNLM"/>
    </source>
</evidence>
<feature type="chain" id="PRO_5031406148" description="Lipoprotein" evidence="1">
    <location>
        <begin position="22"/>
        <end position="134"/>
    </location>
</feature>
<protein>
    <recommendedName>
        <fullName evidence="4">Lipoprotein</fullName>
    </recommendedName>
</protein>
<sequence>MSPRIALPFFPLLLAACTANPPTMSITVSGTLVEAGGKYYLQSAEIRYHLNWMPQLRYGKYLGRELVVQGSVPEQCAQVWQDAVIKVHGGAELVDWREVDWSTCIAAERVSLVTADGEQLVYDWREINMEDYYF</sequence>
<keyword evidence="3" id="KW-1185">Reference proteome</keyword>
<evidence type="ECO:0000313" key="3">
    <source>
        <dbReference type="Proteomes" id="UP000535937"/>
    </source>
</evidence>
<comment type="caution">
    <text evidence="2">The sequence shown here is derived from an EMBL/GenBank/DDBJ whole genome shotgun (WGS) entry which is preliminary data.</text>
</comment>
<gene>
    <name evidence="2" type="ORF">FHS09_000651</name>
</gene>
<dbReference type="Proteomes" id="UP000535937">
    <property type="component" value="Unassembled WGS sequence"/>
</dbReference>
<accession>A0A7W4W9Y4</accession>
<reference evidence="2 3" key="1">
    <citation type="submission" date="2020-08" db="EMBL/GenBank/DDBJ databases">
        <title>Genomic Encyclopedia of Type Strains, Phase III (KMG-III): the genomes of soil and plant-associated and newly described type strains.</title>
        <authorList>
            <person name="Whitman W."/>
        </authorList>
    </citation>
    <scope>NUCLEOTIDE SEQUENCE [LARGE SCALE GENOMIC DNA]</scope>
    <source>
        <strain evidence="2 3">CECT 8799</strain>
    </source>
</reference>
<dbReference type="RefSeq" id="WP_183456606.1">
    <property type="nucleotide sequence ID" value="NZ_JACHWZ010000002.1"/>
</dbReference>
<feature type="signal peptide" evidence="1">
    <location>
        <begin position="1"/>
        <end position="21"/>
    </location>
</feature>
<proteinExistence type="predicted"/>
<evidence type="ECO:0000256" key="1">
    <source>
        <dbReference type="SAM" id="SignalP"/>
    </source>
</evidence>
<dbReference type="AlphaFoldDB" id="A0A7W4W9Y4"/>
<name>A0A7W4W9Y4_9GAMM</name>
<dbReference type="EMBL" id="JACHWZ010000002">
    <property type="protein sequence ID" value="MBB3059843.1"/>
    <property type="molecule type" value="Genomic_DNA"/>
</dbReference>